<name>A0A9N9VF16_9HYPO</name>
<dbReference type="AlphaFoldDB" id="A0A9N9VF16"/>
<organism evidence="1 2">
    <name type="scientific">Clonostachys rhizophaga</name>
    <dbReference type="NCBI Taxonomy" id="160324"/>
    <lineage>
        <taxon>Eukaryota</taxon>
        <taxon>Fungi</taxon>
        <taxon>Dikarya</taxon>
        <taxon>Ascomycota</taxon>
        <taxon>Pezizomycotina</taxon>
        <taxon>Sordariomycetes</taxon>
        <taxon>Hypocreomycetidae</taxon>
        <taxon>Hypocreales</taxon>
        <taxon>Bionectriaceae</taxon>
        <taxon>Clonostachys</taxon>
    </lineage>
</organism>
<dbReference type="Proteomes" id="UP000696573">
    <property type="component" value="Unassembled WGS sequence"/>
</dbReference>
<evidence type="ECO:0000313" key="2">
    <source>
        <dbReference type="Proteomes" id="UP000696573"/>
    </source>
</evidence>
<evidence type="ECO:0000313" key="1">
    <source>
        <dbReference type="EMBL" id="CAH0023928.1"/>
    </source>
</evidence>
<sequence length="136" mass="15215">MSRRNHVVIHHTGVAGSKAAVQIDRGAPLGKLNIDLPYYQRWYRTAAACDAAYPLGCPVPLMEDRETGAGLGMTGGFRWHDETPAELAESYHRALTHGFTYEDGSCGYWGPDELLWWSLDRLESIRRNLVEVVGKL</sequence>
<gene>
    <name evidence="1" type="ORF">CRHIZ90672A_00000342</name>
</gene>
<protein>
    <submittedName>
        <fullName evidence="1">Uncharacterized protein</fullName>
    </submittedName>
</protein>
<accession>A0A9N9VF16</accession>
<dbReference type="OrthoDB" id="73875at2759"/>
<comment type="caution">
    <text evidence="1">The sequence shown here is derived from an EMBL/GenBank/DDBJ whole genome shotgun (WGS) entry which is preliminary data.</text>
</comment>
<reference evidence="1" key="1">
    <citation type="submission" date="2021-10" db="EMBL/GenBank/DDBJ databases">
        <authorList>
            <person name="Piombo E."/>
        </authorList>
    </citation>
    <scope>NUCLEOTIDE SEQUENCE</scope>
</reference>
<dbReference type="EMBL" id="CABFNQ020000694">
    <property type="protein sequence ID" value="CAH0023928.1"/>
    <property type="molecule type" value="Genomic_DNA"/>
</dbReference>
<feature type="non-terminal residue" evidence="1">
    <location>
        <position position="136"/>
    </location>
</feature>
<proteinExistence type="predicted"/>
<keyword evidence="2" id="KW-1185">Reference proteome</keyword>